<dbReference type="EMBL" id="CP063458">
    <property type="protein sequence ID" value="QOV91221.1"/>
    <property type="molecule type" value="Genomic_DNA"/>
</dbReference>
<organism evidence="3 4">
    <name type="scientific">Humisphaera borealis</name>
    <dbReference type="NCBI Taxonomy" id="2807512"/>
    <lineage>
        <taxon>Bacteria</taxon>
        <taxon>Pseudomonadati</taxon>
        <taxon>Planctomycetota</taxon>
        <taxon>Phycisphaerae</taxon>
        <taxon>Tepidisphaerales</taxon>
        <taxon>Tepidisphaeraceae</taxon>
        <taxon>Humisphaera</taxon>
    </lineage>
</organism>
<accession>A0A7M2X2E0</accession>
<name>A0A7M2X2E0_9BACT</name>
<reference evidence="3 4" key="1">
    <citation type="submission" date="2020-10" db="EMBL/GenBank/DDBJ databases">
        <title>Wide distribution of Phycisphaera-like planctomycetes from WD2101 soil group in peatlands and genome analysis of the first cultivated representative.</title>
        <authorList>
            <person name="Dedysh S.N."/>
            <person name="Beletsky A.V."/>
            <person name="Ivanova A."/>
            <person name="Kulichevskaya I.S."/>
            <person name="Suzina N.E."/>
            <person name="Philippov D.A."/>
            <person name="Rakitin A.L."/>
            <person name="Mardanov A.V."/>
            <person name="Ravin N.V."/>
        </authorList>
    </citation>
    <scope>NUCLEOTIDE SEQUENCE [LARGE SCALE GENOMIC DNA]</scope>
    <source>
        <strain evidence="3 4">M1803</strain>
    </source>
</reference>
<protein>
    <recommendedName>
        <fullName evidence="5">Sialate O-acetylesterase domain-containing protein</fullName>
    </recommendedName>
</protein>
<keyword evidence="2" id="KW-0732">Signal</keyword>
<keyword evidence="4" id="KW-1185">Reference proteome</keyword>
<dbReference type="KEGG" id="hbs:IPV69_07650"/>
<dbReference type="RefSeq" id="WP_206294404.1">
    <property type="nucleotide sequence ID" value="NZ_CP063458.1"/>
</dbReference>
<dbReference type="Gene3D" id="3.40.50.1110">
    <property type="entry name" value="SGNH hydrolase"/>
    <property type="match status" value="1"/>
</dbReference>
<gene>
    <name evidence="3" type="ORF">IPV69_07650</name>
</gene>
<evidence type="ECO:0008006" key="5">
    <source>
        <dbReference type="Google" id="ProtNLM"/>
    </source>
</evidence>
<dbReference type="AlphaFoldDB" id="A0A7M2X2E0"/>
<evidence type="ECO:0000256" key="1">
    <source>
        <dbReference type="SAM" id="MobiDB-lite"/>
    </source>
</evidence>
<evidence type="ECO:0000256" key="2">
    <source>
        <dbReference type="SAM" id="SignalP"/>
    </source>
</evidence>
<dbReference type="InterPro" id="IPR036514">
    <property type="entry name" value="SGNH_hydro_sf"/>
</dbReference>
<dbReference type="GO" id="GO:0005975">
    <property type="term" value="P:carbohydrate metabolic process"/>
    <property type="evidence" value="ECO:0007669"/>
    <property type="project" value="TreeGrafter"/>
</dbReference>
<sequence>MKKFSRIAAFVALAAGLFAGHASAEVKLERGKDRIDVPAVGSGLCLHNLFQSGMVLQRDKPIRVWGWAEPGEKVTVSFGEKTQATVAAADRAWRVELPAEPANGDPRRLVVQGQATKIELEDVLVGDVWLLGGQSNMEFEIAKVEGGQLEIVSANFKNIRLFTVPHQNGPDPKSSFPLMYQWSDWSSQHFRQGYWDVCTPQTVREMSAIGYVFARRIHMATQIPIGVIDASRGGTCIETWTPTEVLNSINTPEVKSKLAEWGEKVAAFDPQKDLDDRVKRFNERQARLKAQGQEVPANAAPPTDLLPGPAMDMNRPGNCYASMIAPIVGLQIKGAIWHQGYNNAFEPNGHVLYAQVFPKMIGAWRAAFNDPQMPFGIISQETEGDPQDRADYLEKMANEGIYIREVHFKTFLDFLKAGDKNVGYASSFDQRRSWYHPQIKIPVGERVARWALATQYGMAKQIRWMPPMLKEVRIEEGRITLQLDSPAGPYNDGPIEGFVIAGADGRFQLARAEWLTVDKDKQNKPQQDRTAIVLTSPLVPEPKYFRHAWGRNPLANLKSMDLTDLPFPTWRNDSWTIADMYENYAGKKPAKPGVLDRGEQAALTKALRADDLKRCIAEAKELLKANGM</sequence>
<dbReference type="SUPFAM" id="SSF52266">
    <property type="entry name" value="SGNH hydrolase"/>
    <property type="match status" value="1"/>
</dbReference>
<feature type="chain" id="PRO_5034853393" description="Sialate O-acetylesterase domain-containing protein" evidence="2">
    <location>
        <begin position="25"/>
        <end position="628"/>
    </location>
</feature>
<dbReference type="GO" id="GO:0001681">
    <property type="term" value="F:sialate O-acetylesterase activity"/>
    <property type="evidence" value="ECO:0007669"/>
    <property type="project" value="InterPro"/>
</dbReference>
<feature type="signal peptide" evidence="2">
    <location>
        <begin position="1"/>
        <end position="24"/>
    </location>
</feature>
<feature type="region of interest" description="Disordered" evidence="1">
    <location>
        <begin position="288"/>
        <end position="311"/>
    </location>
</feature>
<proteinExistence type="predicted"/>
<evidence type="ECO:0000313" key="4">
    <source>
        <dbReference type="Proteomes" id="UP000593765"/>
    </source>
</evidence>
<dbReference type="PANTHER" id="PTHR22901">
    <property type="entry name" value="SIALATE O-ACETYLESTERASE"/>
    <property type="match status" value="1"/>
</dbReference>
<evidence type="ECO:0000313" key="3">
    <source>
        <dbReference type="EMBL" id="QOV91221.1"/>
    </source>
</evidence>
<dbReference type="Proteomes" id="UP000593765">
    <property type="component" value="Chromosome"/>
</dbReference>
<dbReference type="PANTHER" id="PTHR22901:SF0">
    <property type="entry name" value="SIALATE O-ACETYLESTERASE"/>
    <property type="match status" value="1"/>
</dbReference>
<dbReference type="InterPro" id="IPR039329">
    <property type="entry name" value="SIAE"/>
</dbReference>